<name>A0A9Q3BIG2_9BASI</name>
<comment type="caution">
    <text evidence="2">The sequence shown here is derived from an EMBL/GenBank/DDBJ whole genome shotgun (WGS) entry which is preliminary data.</text>
</comment>
<feature type="compositionally biased region" description="Polar residues" evidence="1">
    <location>
        <begin position="54"/>
        <end position="66"/>
    </location>
</feature>
<sequence length="121" mass="13745">MDITLELYTKYHERQMEKGSNQEKKPQVTGSNSFRPPQDSTSKKPHHKNRKKGNSFQVSKNKSHASLLNKDNKLIGSEKERRIEGASCTYCGGKHPIEKCFKRSQNRPGSSRGFPNKQGKA</sequence>
<evidence type="ECO:0000313" key="2">
    <source>
        <dbReference type="EMBL" id="MBW0465828.1"/>
    </source>
</evidence>
<keyword evidence="3" id="KW-1185">Reference proteome</keyword>
<feature type="compositionally biased region" description="Basic and acidic residues" evidence="1">
    <location>
        <begin position="70"/>
        <end position="79"/>
    </location>
</feature>
<dbReference type="AlphaFoldDB" id="A0A9Q3BIG2"/>
<dbReference type="Proteomes" id="UP000765509">
    <property type="component" value="Unassembled WGS sequence"/>
</dbReference>
<evidence type="ECO:0000256" key="1">
    <source>
        <dbReference type="SAM" id="MobiDB-lite"/>
    </source>
</evidence>
<feature type="compositionally biased region" description="Polar residues" evidence="1">
    <location>
        <begin position="28"/>
        <end position="40"/>
    </location>
</feature>
<gene>
    <name evidence="2" type="ORF">O181_005543</name>
</gene>
<evidence type="ECO:0000313" key="3">
    <source>
        <dbReference type="Proteomes" id="UP000765509"/>
    </source>
</evidence>
<feature type="region of interest" description="Disordered" evidence="1">
    <location>
        <begin position="92"/>
        <end position="121"/>
    </location>
</feature>
<dbReference type="OrthoDB" id="8942758at2759"/>
<organism evidence="2 3">
    <name type="scientific">Austropuccinia psidii MF-1</name>
    <dbReference type="NCBI Taxonomy" id="1389203"/>
    <lineage>
        <taxon>Eukaryota</taxon>
        <taxon>Fungi</taxon>
        <taxon>Dikarya</taxon>
        <taxon>Basidiomycota</taxon>
        <taxon>Pucciniomycotina</taxon>
        <taxon>Pucciniomycetes</taxon>
        <taxon>Pucciniales</taxon>
        <taxon>Sphaerophragmiaceae</taxon>
        <taxon>Austropuccinia</taxon>
    </lineage>
</organism>
<protein>
    <submittedName>
        <fullName evidence="2">Uncharacterized protein</fullName>
    </submittedName>
</protein>
<proteinExistence type="predicted"/>
<feature type="compositionally biased region" description="Basic and acidic residues" evidence="1">
    <location>
        <begin position="9"/>
        <end position="26"/>
    </location>
</feature>
<accession>A0A9Q3BIG2</accession>
<dbReference type="EMBL" id="AVOT02001139">
    <property type="protein sequence ID" value="MBW0465828.1"/>
    <property type="molecule type" value="Genomic_DNA"/>
</dbReference>
<feature type="region of interest" description="Disordered" evidence="1">
    <location>
        <begin position="1"/>
        <end position="79"/>
    </location>
</feature>
<reference evidence="2" key="1">
    <citation type="submission" date="2021-03" db="EMBL/GenBank/DDBJ databases">
        <title>Draft genome sequence of rust myrtle Austropuccinia psidii MF-1, a brazilian biotype.</title>
        <authorList>
            <person name="Quecine M.C."/>
            <person name="Pachon D.M.R."/>
            <person name="Bonatelli M.L."/>
            <person name="Correr F.H."/>
            <person name="Franceschini L.M."/>
            <person name="Leite T.F."/>
            <person name="Margarido G.R.A."/>
            <person name="Almeida C.A."/>
            <person name="Ferrarezi J.A."/>
            <person name="Labate C.A."/>
        </authorList>
    </citation>
    <scope>NUCLEOTIDE SEQUENCE</scope>
    <source>
        <strain evidence="2">MF-1</strain>
    </source>
</reference>
<feature type="compositionally biased region" description="Basic residues" evidence="1">
    <location>
        <begin position="43"/>
        <end position="53"/>
    </location>
</feature>